<evidence type="ECO:0000313" key="1">
    <source>
        <dbReference type="EMBL" id="GAA4493185.1"/>
    </source>
</evidence>
<dbReference type="Gene3D" id="2.60.40.10">
    <property type="entry name" value="Immunoglobulins"/>
    <property type="match status" value="1"/>
</dbReference>
<dbReference type="Proteomes" id="UP001501321">
    <property type="component" value="Unassembled WGS sequence"/>
</dbReference>
<evidence type="ECO:0000313" key="2">
    <source>
        <dbReference type="Proteomes" id="UP001501321"/>
    </source>
</evidence>
<dbReference type="Gene3D" id="2.60.120.560">
    <property type="entry name" value="Exo-inulinase, domain 1"/>
    <property type="match status" value="1"/>
</dbReference>
<dbReference type="EMBL" id="BAABFC010000001">
    <property type="protein sequence ID" value="GAA4493185.1"/>
    <property type="molecule type" value="Genomic_DNA"/>
</dbReference>
<sequence length="327" mass="35744">MSSYGTDFSAGLPAASEYVTGFAVAGTTMDISFNAIEQAAELSVASVNSGWFFPSWVNDGQQDQLVCELDYEFLSDPSGRRHAGLWLATSTGVIGYRITHLDSIWRISKITAWTGSETVIQEIADTAFPMEIGARRTIRVEKLGETITVMIDGYLCAVFFDNTYNSLFPGVHLYGCTVRVYELSYQSPVQLGAVRAGLSGGSLEWANAETQAQAFPGQNHWAPLAANPPELAVPISQVPHLTTPPTRAELGYIAGVVTVKQVPAPGRTVRCFDPTMTLVAETVSDAGGHYRFDNLLRNRRYLILAQDTWEFNYAPVGADRRTPEAYP</sequence>
<protein>
    <recommendedName>
        <fullName evidence="3">Carboxypeptidase regulatory-like domain-containing protein</fullName>
    </recommendedName>
</protein>
<keyword evidence="2" id="KW-1185">Reference proteome</keyword>
<name>A0ABP8PW18_9GAMM</name>
<dbReference type="SUPFAM" id="SSF117074">
    <property type="entry name" value="Hypothetical protein PA1324"/>
    <property type="match status" value="1"/>
</dbReference>
<reference evidence="2" key="1">
    <citation type="journal article" date="2019" name="Int. J. Syst. Evol. Microbiol.">
        <title>The Global Catalogue of Microorganisms (GCM) 10K type strain sequencing project: providing services to taxonomists for standard genome sequencing and annotation.</title>
        <authorList>
            <consortium name="The Broad Institute Genomics Platform"/>
            <consortium name="The Broad Institute Genome Sequencing Center for Infectious Disease"/>
            <person name="Wu L."/>
            <person name="Ma J."/>
        </authorList>
    </citation>
    <scope>NUCLEOTIDE SEQUENCE [LARGE SCALE GENOMIC DNA]</scope>
    <source>
        <strain evidence="2">JCM 32226</strain>
    </source>
</reference>
<gene>
    <name evidence="1" type="ORF">GCM10023095_02960</name>
</gene>
<dbReference type="InterPro" id="IPR013783">
    <property type="entry name" value="Ig-like_fold"/>
</dbReference>
<organism evidence="1 2">
    <name type="scientific">Pseudaeromonas paramecii</name>
    <dbReference type="NCBI Taxonomy" id="2138166"/>
    <lineage>
        <taxon>Bacteria</taxon>
        <taxon>Pseudomonadati</taxon>
        <taxon>Pseudomonadota</taxon>
        <taxon>Gammaproteobacteria</taxon>
        <taxon>Aeromonadales</taxon>
        <taxon>Aeromonadaceae</taxon>
        <taxon>Pseudaeromonas</taxon>
    </lineage>
</organism>
<proteinExistence type="predicted"/>
<accession>A0ABP8PW18</accession>
<evidence type="ECO:0008006" key="3">
    <source>
        <dbReference type="Google" id="ProtNLM"/>
    </source>
</evidence>
<comment type="caution">
    <text evidence="1">The sequence shown here is derived from an EMBL/GenBank/DDBJ whole genome shotgun (WGS) entry which is preliminary data.</text>
</comment>